<evidence type="ECO:0000256" key="1">
    <source>
        <dbReference type="ARBA" id="ARBA00009670"/>
    </source>
</evidence>
<dbReference type="InterPro" id="IPR000719">
    <property type="entry name" value="Prot_kinase_dom"/>
</dbReference>
<name>A0A8J4F7M7_9CHLO</name>
<comment type="similarity">
    <text evidence="1">Belongs to the protein kinase superfamily. ADCK protein kinase family.</text>
</comment>
<dbReference type="InterPro" id="IPR004147">
    <property type="entry name" value="ABC1_dom"/>
</dbReference>
<feature type="domain" description="Protein kinase" evidence="3">
    <location>
        <begin position="206"/>
        <end position="537"/>
    </location>
</feature>
<reference evidence="4" key="1">
    <citation type="journal article" date="2021" name="Proc. Natl. Acad. Sci. U.S.A.">
        <title>Three genomes in the algal genus Volvox reveal the fate of a haploid sex-determining region after a transition to homothallism.</title>
        <authorList>
            <person name="Yamamoto K."/>
            <person name="Hamaji T."/>
            <person name="Kawai-Toyooka H."/>
            <person name="Matsuzaki R."/>
            <person name="Takahashi F."/>
            <person name="Nishimura Y."/>
            <person name="Kawachi M."/>
            <person name="Noguchi H."/>
            <person name="Minakuchi Y."/>
            <person name="Umen J.G."/>
            <person name="Toyoda A."/>
            <person name="Nozaki H."/>
        </authorList>
    </citation>
    <scope>NUCLEOTIDE SEQUENCE</scope>
    <source>
        <strain evidence="4">NIES-3780</strain>
    </source>
</reference>
<dbReference type="EMBL" id="BNCO01000067">
    <property type="protein sequence ID" value="GIL64516.1"/>
    <property type="molecule type" value="Genomic_DNA"/>
</dbReference>
<dbReference type="AlphaFoldDB" id="A0A8J4F7M7"/>
<organism evidence="4 5">
    <name type="scientific">Volvox africanus</name>
    <dbReference type="NCBI Taxonomy" id="51714"/>
    <lineage>
        <taxon>Eukaryota</taxon>
        <taxon>Viridiplantae</taxon>
        <taxon>Chlorophyta</taxon>
        <taxon>core chlorophytes</taxon>
        <taxon>Chlorophyceae</taxon>
        <taxon>CS clade</taxon>
        <taxon>Chlamydomonadales</taxon>
        <taxon>Volvocaceae</taxon>
        <taxon>Volvox</taxon>
    </lineage>
</organism>
<dbReference type="PROSITE" id="PS50011">
    <property type="entry name" value="PROTEIN_KINASE_DOM"/>
    <property type="match status" value="1"/>
</dbReference>
<dbReference type="InterPro" id="IPR050154">
    <property type="entry name" value="UbiB_kinase"/>
</dbReference>
<evidence type="ECO:0000256" key="2">
    <source>
        <dbReference type="SAM" id="MobiDB-lite"/>
    </source>
</evidence>
<evidence type="ECO:0000259" key="3">
    <source>
        <dbReference type="PROSITE" id="PS50011"/>
    </source>
</evidence>
<dbReference type="PANTHER" id="PTHR10566:SF53">
    <property type="entry name" value="PROTEIN ACTIVITY OF BC1 COMPLEX KINASE 1, CHLOROPLASTIC"/>
    <property type="match status" value="1"/>
</dbReference>
<proteinExistence type="inferred from homology"/>
<dbReference type="SUPFAM" id="SSF56112">
    <property type="entry name" value="Protein kinase-like (PK-like)"/>
    <property type="match status" value="1"/>
</dbReference>
<protein>
    <recommendedName>
        <fullName evidence="3">Protein kinase domain-containing protein</fullName>
    </recommendedName>
</protein>
<feature type="region of interest" description="Disordered" evidence="2">
    <location>
        <begin position="552"/>
        <end position="581"/>
    </location>
</feature>
<dbReference type="Proteomes" id="UP000747399">
    <property type="component" value="Unassembled WGS sequence"/>
</dbReference>
<dbReference type="PANTHER" id="PTHR10566">
    <property type="entry name" value="CHAPERONE-ACTIVITY OF BC1 COMPLEX CABC1 -RELATED"/>
    <property type="match status" value="1"/>
</dbReference>
<accession>A0A8J4F7M7</accession>
<dbReference type="Pfam" id="PF03109">
    <property type="entry name" value="ABC1"/>
    <property type="match status" value="1"/>
</dbReference>
<sequence>MKVYQRRAGLKMQLDAGQPRIVVRGLSRGRDRRLCCHAAVTTISPARAASTLTPSRLRPLGRVDDSPLDIDRDTCNIISKYTPEYVKNRVLRGPGDAVMAMLRIGEITARVGWFVGMLYADRLLGHEDTPERVKLRAAELREMLTALGPSFIKAGQVLANRPDIVREDYMNELCVLQDDVPPFPDSVAFSIMEEQLGRRLEDVFSSISEKPVAAASLGQVYKAVLRDTGEEVAIKVQRPGVEPTILRDLYIFRLVGGLFNALSRRRLGCDARLIVDEFGEKLLEELDYTQEARNIQEFERNFRSDPTVKIPWVRPDLCGPKMLVMEWIDGIRCTAPDAIRASGVRVDAFIKCGVVSGLRQLLEFGLFHGDPHPGNIFCLRDGRIAYVDFGNVAELSARNKAVLIDAVVHAVNEDYSAMAEDFIKLGFLAPGTDITPIVPALEKIWADSKGQSLADFNFRTVTSKFNELVYQYPIRIPERYSLVIRSLLTQEGICMTLKPEFHFLEVAYPYVARRLLTDEDPALRERLFQVLFQDGKFQWKRLENLLQLAREGGGSSSVSSPSNSMDGSGSSSSSISSSGGLDLSDTAKDALRVLLLDEKLRTQMMLALTEDNKLHIAEVLNLLRLVQNDINPQKLVTEVVRDAPSIGRQLLLSWADRVLVS</sequence>
<dbReference type="CDD" id="cd05121">
    <property type="entry name" value="ABC1_ADCK3-like"/>
    <property type="match status" value="1"/>
</dbReference>
<dbReference type="Gene3D" id="1.10.510.10">
    <property type="entry name" value="Transferase(Phosphotransferase) domain 1"/>
    <property type="match status" value="1"/>
</dbReference>
<dbReference type="InterPro" id="IPR011009">
    <property type="entry name" value="Kinase-like_dom_sf"/>
</dbReference>
<evidence type="ECO:0000313" key="5">
    <source>
        <dbReference type="Proteomes" id="UP000747399"/>
    </source>
</evidence>
<comment type="caution">
    <text evidence="4">The sequence shown here is derived from an EMBL/GenBank/DDBJ whole genome shotgun (WGS) entry which is preliminary data.</text>
</comment>
<dbReference type="GO" id="GO:0005524">
    <property type="term" value="F:ATP binding"/>
    <property type="evidence" value="ECO:0007669"/>
    <property type="project" value="InterPro"/>
</dbReference>
<feature type="compositionally biased region" description="Low complexity" evidence="2">
    <location>
        <begin position="556"/>
        <end position="580"/>
    </location>
</feature>
<evidence type="ECO:0000313" key="4">
    <source>
        <dbReference type="EMBL" id="GIL64516.1"/>
    </source>
</evidence>
<gene>
    <name evidence="4" type="ORF">Vafri_18415</name>
</gene>
<keyword evidence="5" id="KW-1185">Reference proteome</keyword>
<dbReference type="GO" id="GO:0004672">
    <property type="term" value="F:protein kinase activity"/>
    <property type="evidence" value="ECO:0007669"/>
    <property type="project" value="InterPro"/>
</dbReference>